<comment type="caution">
    <text evidence="2">The sequence shown here is derived from an EMBL/GenBank/DDBJ whole genome shotgun (WGS) entry which is preliminary data.</text>
</comment>
<dbReference type="CDD" id="cd04301">
    <property type="entry name" value="NAT_SF"/>
    <property type="match status" value="1"/>
</dbReference>
<evidence type="ECO:0000313" key="3">
    <source>
        <dbReference type="Proteomes" id="UP000326464"/>
    </source>
</evidence>
<dbReference type="Proteomes" id="UP000326464">
    <property type="component" value="Unassembled WGS sequence"/>
</dbReference>
<dbReference type="Pfam" id="PF00583">
    <property type="entry name" value="Acetyltransf_1"/>
    <property type="match status" value="1"/>
</dbReference>
<dbReference type="AlphaFoldDB" id="A0A7X1TQ69"/>
<dbReference type="InterPro" id="IPR016181">
    <property type="entry name" value="Acyl_CoA_acyltransferase"/>
</dbReference>
<organism evidence="2 3">
    <name type="scientific">Arthrobacter bussei</name>
    <dbReference type="NCBI Taxonomy" id="2594179"/>
    <lineage>
        <taxon>Bacteria</taxon>
        <taxon>Bacillati</taxon>
        <taxon>Actinomycetota</taxon>
        <taxon>Actinomycetes</taxon>
        <taxon>Micrococcales</taxon>
        <taxon>Micrococcaceae</taxon>
        <taxon>Arthrobacter</taxon>
    </lineage>
</organism>
<dbReference type="GO" id="GO:0016747">
    <property type="term" value="F:acyltransferase activity, transferring groups other than amino-acyl groups"/>
    <property type="evidence" value="ECO:0007669"/>
    <property type="project" value="InterPro"/>
</dbReference>
<name>A0A7X1TQ69_9MICC</name>
<evidence type="ECO:0000259" key="1">
    <source>
        <dbReference type="PROSITE" id="PS51186"/>
    </source>
</evidence>
<proteinExistence type="predicted"/>
<keyword evidence="2" id="KW-0808">Transferase</keyword>
<reference evidence="3" key="1">
    <citation type="submission" date="2019-07" db="EMBL/GenBank/DDBJ databases">
        <title>Arthrobacter KR32 sp. nov., isolated from mountain cheese made of cows milk.</title>
        <authorList>
            <person name="Flegler A."/>
        </authorList>
    </citation>
    <scope>NUCLEOTIDE SEQUENCE [LARGE SCALE GENOMIC DNA]</scope>
    <source>
        <strain evidence="3">KR32</strain>
    </source>
</reference>
<dbReference type="OrthoDB" id="4964911at2"/>
<keyword evidence="3" id="KW-1185">Reference proteome</keyword>
<evidence type="ECO:0000313" key="2">
    <source>
        <dbReference type="EMBL" id="MPY12266.1"/>
    </source>
</evidence>
<gene>
    <name evidence="2" type="ORF">FNH21_16360</name>
</gene>
<accession>A0A7X1TQ69</accession>
<dbReference type="InterPro" id="IPR000182">
    <property type="entry name" value="GNAT_dom"/>
</dbReference>
<dbReference type="SUPFAM" id="SSF55729">
    <property type="entry name" value="Acyl-CoA N-acyltransferases (Nat)"/>
    <property type="match status" value="1"/>
</dbReference>
<feature type="domain" description="N-acetyltransferase" evidence="1">
    <location>
        <begin position="36"/>
        <end position="182"/>
    </location>
</feature>
<dbReference type="PROSITE" id="PS51186">
    <property type="entry name" value="GNAT"/>
    <property type="match status" value="1"/>
</dbReference>
<sequence length="196" mass="22109">MSSDEYDAFEMSFPPNRDLKRIEWRRNLATLSSSDFSIREATMTASDARRVTDLQGACEPLSIRSVRDNASMISTQTVLIAEIDETHIGFCVSFPGLQEFDPLFIQVIGVVPEAQRRGLATALLHTAAEREPHRDIALATQDDNLAAQALNRRFAHSIGANIERLHLGTYRDHDLGIIRGMGYRAWIIQREKRIQS</sequence>
<dbReference type="RefSeq" id="WP_152817127.1">
    <property type="nucleotide sequence ID" value="NZ_VJXX01000008.1"/>
</dbReference>
<dbReference type="Gene3D" id="3.40.630.30">
    <property type="match status" value="1"/>
</dbReference>
<dbReference type="EMBL" id="VJXX01000008">
    <property type="protein sequence ID" value="MPY12266.1"/>
    <property type="molecule type" value="Genomic_DNA"/>
</dbReference>
<protein>
    <submittedName>
        <fullName evidence="2">GNAT family N-acetyltransferase</fullName>
    </submittedName>
</protein>